<gene>
    <name evidence="2" type="ORF">AB675_5794</name>
</gene>
<keyword evidence="3" id="KW-1185">Reference proteome</keyword>
<feature type="compositionally biased region" description="Acidic residues" evidence="1">
    <location>
        <begin position="174"/>
        <end position="190"/>
    </location>
</feature>
<accession>A0A0N0NL11</accession>
<feature type="compositionally biased region" description="Acidic residues" evidence="1">
    <location>
        <begin position="198"/>
        <end position="217"/>
    </location>
</feature>
<organism evidence="2 3">
    <name type="scientific">Cyphellophora attinorum</name>
    <dbReference type="NCBI Taxonomy" id="1664694"/>
    <lineage>
        <taxon>Eukaryota</taxon>
        <taxon>Fungi</taxon>
        <taxon>Dikarya</taxon>
        <taxon>Ascomycota</taxon>
        <taxon>Pezizomycotina</taxon>
        <taxon>Eurotiomycetes</taxon>
        <taxon>Chaetothyriomycetidae</taxon>
        <taxon>Chaetothyriales</taxon>
        <taxon>Cyphellophoraceae</taxon>
        <taxon>Cyphellophora</taxon>
    </lineage>
</organism>
<protein>
    <submittedName>
        <fullName evidence="2">Uncharacterized protein</fullName>
    </submittedName>
</protein>
<dbReference type="GeneID" id="28737911"/>
<proteinExistence type="predicted"/>
<evidence type="ECO:0000256" key="1">
    <source>
        <dbReference type="SAM" id="MobiDB-lite"/>
    </source>
</evidence>
<name>A0A0N0NL11_9EURO</name>
<comment type="caution">
    <text evidence="2">The sequence shown here is derived from an EMBL/GenBank/DDBJ whole genome shotgun (WGS) entry which is preliminary data.</text>
</comment>
<reference evidence="2 3" key="1">
    <citation type="submission" date="2015-06" db="EMBL/GenBank/DDBJ databases">
        <title>Draft genome of the ant-associated black yeast Phialophora attae CBS 131958.</title>
        <authorList>
            <person name="Moreno L.F."/>
            <person name="Stielow B.J."/>
            <person name="de Hoog S."/>
            <person name="Vicente V.A."/>
            <person name="Weiss V.A."/>
            <person name="de Vries M."/>
            <person name="Cruz L.M."/>
            <person name="Souza E.M."/>
        </authorList>
    </citation>
    <scope>NUCLEOTIDE SEQUENCE [LARGE SCALE GENOMIC DNA]</scope>
    <source>
        <strain evidence="2 3">CBS 131958</strain>
    </source>
</reference>
<dbReference type="EMBL" id="LFJN01000017">
    <property type="protein sequence ID" value="KPI38761.1"/>
    <property type="molecule type" value="Genomic_DNA"/>
</dbReference>
<dbReference type="Proteomes" id="UP000038010">
    <property type="component" value="Unassembled WGS sequence"/>
</dbReference>
<feature type="region of interest" description="Disordered" evidence="1">
    <location>
        <begin position="124"/>
        <end position="217"/>
    </location>
</feature>
<feature type="compositionally biased region" description="Polar residues" evidence="1">
    <location>
        <begin position="1"/>
        <end position="11"/>
    </location>
</feature>
<evidence type="ECO:0000313" key="2">
    <source>
        <dbReference type="EMBL" id="KPI38761.1"/>
    </source>
</evidence>
<dbReference type="RefSeq" id="XP_017998724.1">
    <property type="nucleotide sequence ID" value="XM_018146031.1"/>
</dbReference>
<dbReference type="VEuPathDB" id="FungiDB:AB675_5794"/>
<feature type="region of interest" description="Disordered" evidence="1">
    <location>
        <begin position="1"/>
        <end position="21"/>
    </location>
</feature>
<dbReference type="AlphaFoldDB" id="A0A0N0NL11"/>
<evidence type="ECO:0000313" key="3">
    <source>
        <dbReference type="Proteomes" id="UP000038010"/>
    </source>
</evidence>
<sequence length="217" mass="22240">MASEVDSTVVDSLSPDVDGMRELVPGSVEDNGNVELGASSVAELGALVDVAVSNDSDIVLLVEPALNDGDADNVSLWELENAEESSEMDDDSRIGELIAVGGVSALDETHVVVSAAIVVAVEEPSKSTDVVDATEDNPKELVTSPEIDADDSSGVVDAVEDGSEELGTSSSRDDVDESNDVVDATEDSSDELVTSPEEAADVDDASDVVDAAGDDAE</sequence>